<sequence length="53" mass="5845">MGTPFSGMSNKLILLKYVYLFDSATKITTDEPRGILAHSCLTVKEGKGEKQIL</sequence>
<proteinExistence type="predicted"/>
<name>A0A061SC37_9CHLO</name>
<reference evidence="1" key="1">
    <citation type="submission" date="2014-05" db="EMBL/GenBank/DDBJ databases">
        <title>The transcriptome of the halophilic microalga Tetraselmis sp. GSL018 isolated from the Great Salt Lake, Utah.</title>
        <authorList>
            <person name="Jinkerson R.E."/>
            <person name="D'Adamo S."/>
            <person name="Posewitz M.C."/>
        </authorList>
    </citation>
    <scope>NUCLEOTIDE SEQUENCE</scope>
    <source>
        <strain evidence="1">GSL018</strain>
    </source>
</reference>
<gene>
    <name evidence="1" type="ORF">TSPGSL018_10518</name>
</gene>
<organism evidence="1">
    <name type="scientific">Tetraselmis sp. GSL018</name>
    <dbReference type="NCBI Taxonomy" id="582737"/>
    <lineage>
        <taxon>Eukaryota</taxon>
        <taxon>Viridiplantae</taxon>
        <taxon>Chlorophyta</taxon>
        <taxon>core chlorophytes</taxon>
        <taxon>Chlorodendrophyceae</taxon>
        <taxon>Chlorodendrales</taxon>
        <taxon>Chlorodendraceae</taxon>
        <taxon>Tetraselmis</taxon>
    </lineage>
</organism>
<dbReference type="EMBL" id="GBEZ01004930">
    <property type="protein sequence ID" value="JAC80326.1"/>
    <property type="molecule type" value="Transcribed_RNA"/>
</dbReference>
<accession>A0A061SC37</accession>
<protein>
    <submittedName>
        <fullName evidence="1">Uncharacterized protein</fullName>
    </submittedName>
</protein>
<evidence type="ECO:0000313" key="1">
    <source>
        <dbReference type="EMBL" id="JAC80326.1"/>
    </source>
</evidence>
<dbReference type="AlphaFoldDB" id="A0A061SC37"/>